<evidence type="ECO:0000256" key="3">
    <source>
        <dbReference type="ARBA" id="ARBA00022896"/>
    </source>
</evidence>
<comment type="cofactor">
    <cofactor evidence="1">
        <name>L-ascorbate</name>
        <dbReference type="ChEBI" id="CHEBI:38290"/>
    </cofactor>
</comment>
<keyword evidence="6" id="KW-0408">Iron</keyword>
<dbReference type="GO" id="GO:0004656">
    <property type="term" value="F:procollagen-proline 4-dioxygenase activity"/>
    <property type="evidence" value="ECO:0007669"/>
    <property type="project" value="TreeGrafter"/>
</dbReference>
<feature type="domain" description="Prolyl 4-hydroxylase alpha subunit" evidence="7">
    <location>
        <begin position="211"/>
        <end position="414"/>
    </location>
</feature>
<reference evidence="8" key="1">
    <citation type="submission" date="2021-02" db="EMBL/GenBank/DDBJ databases">
        <authorList>
            <person name="Nowell W R."/>
        </authorList>
    </citation>
    <scope>NUCLEOTIDE SEQUENCE</scope>
</reference>
<evidence type="ECO:0000256" key="2">
    <source>
        <dbReference type="ARBA" id="ARBA00022723"/>
    </source>
</evidence>
<dbReference type="Pfam" id="PF13640">
    <property type="entry name" value="2OG-FeII_Oxy_3"/>
    <property type="match status" value="1"/>
</dbReference>
<dbReference type="GO" id="GO:0005783">
    <property type="term" value="C:endoplasmic reticulum"/>
    <property type="evidence" value="ECO:0007669"/>
    <property type="project" value="TreeGrafter"/>
</dbReference>
<sequence length="425" mass="49825">MERKPPLKALTNMTICQHHRLNSSDFAVVYSDKAQRSLSTHNDSNVLSWPQRRRRCRRGRHPLTFDTLRRYRKKNKIKRQNEDVLSSLYKLSSSDTPAFDFQSSTNQTPSRMITCSFEIVFILIASFYVFVSHRLLNSIFQYVDVGLQSTIDYLTYLHLNIQQNLSPLPIQLNFHTDHYETEDISNSYNISNYEQQCPQHRYTIRIIEKNPLVIYIEHFLTEFEIQHIIELTEPVFRPSTFYDDDGKPSYGQYRTSSTATIKRHRTPVIKCIEQRFAQFQGNIDIDRIEPLQVVKYTHEQQFKAHYDWFSQGDLTENGGQRISTFFTYLRANCTLGETEFLDIPFNLSLHERFCDILICDARSLESGIRFRPIVGNSVFWFNVDEQGEVDYLTYHAGRPPGENGQKIGLNTWTHENIFSSPPKNA</sequence>
<dbReference type="InterPro" id="IPR045054">
    <property type="entry name" value="P4HA-like"/>
</dbReference>
<evidence type="ECO:0000313" key="9">
    <source>
        <dbReference type="Proteomes" id="UP000663828"/>
    </source>
</evidence>
<dbReference type="EMBL" id="CAJNOR010001925">
    <property type="protein sequence ID" value="CAF1220855.1"/>
    <property type="molecule type" value="Genomic_DNA"/>
</dbReference>
<protein>
    <recommendedName>
        <fullName evidence="7">Prolyl 4-hydroxylase alpha subunit domain-containing protein</fullName>
    </recommendedName>
</protein>
<dbReference type="InterPro" id="IPR006620">
    <property type="entry name" value="Pro_4_hyd_alph"/>
</dbReference>
<keyword evidence="2" id="KW-0479">Metal-binding</keyword>
<evidence type="ECO:0000256" key="5">
    <source>
        <dbReference type="ARBA" id="ARBA00023002"/>
    </source>
</evidence>
<dbReference type="PANTHER" id="PTHR10869">
    <property type="entry name" value="PROLYL 4-HYDROXYLASE ALPHA SUBUNIT"/>
    <property type="match status" value="1"/>
</dbReference>
<organism evidence="8 9">
    <name type="scientific">Adineta ricciae</name>
    <name type="common">Rotifer</name>
    <dbReference type="NCBI Taxonomy" id="249248"/>
    <lineage>
        <taxon>Eukaryota</taxon>
        <taxon>Metazoa</taxon>
        <taxon>Spiralia</taxon>
        <taxon>Gnathifera</taxon>
        <taxon>Rotifera</taxon>
        <taxon>Eurotatoria</taxon>
        <taxon>Bdelloidea</taxon>
        <taxon>Adinetida</taxon>
        <taxon>Adinetidae</taxon>
        <taxon>Adineta</taxon>
    </lineage>
</organism>
<evidence type="ECO:0000259" key="7">
    <source>
        <dbReference type="SMART" id="SM00702"/>
    </source>
</evidence>
<dbReference type="GO" id="GO:0031418">
    <property type="term" value="F:L-ascorbic acid binding"/>
    <property type="evidence" value="ECO:0007669"/>
    <property type="project" value="UniProtKB-KW"/>
</dbReference>
<evidence type="ECO:0000256" key="6">
    <source>
        <dbReference type="ARBA" id="ARBA00023004"/>
    </source>
</evidence>
<comment type="caution">
    <text evidence="8">The sequence shown here is derived from an EMBL/GenBank/DDBJ whole genome shotgun (WGS) entry which is preliminary data.</text>
</comment>
<dbReference type="SMART" id="SM00702">
    <property type="entry name" value="P4Hc"/>
    <property type="match status" value="1"/>
</dbReference>
<keyword evidence="5" id="KW-0560">Oxidoreductase</keyword>
<dbReference type="InterPro" id="IPR044862">
    <property type="entry name" value="Pro_4_hyd_alph_FE2OG_OXY"/>
</dbReference>
<keyword evidence="4" id="KW-0223">Dioxygenase</keyword>
<keyword evidence="9" id="KW-1185">Reference proteome</keyword>
<accession>A0A814XUM6</accession>
<dbReference type="PANTHER" id="PTHR10869:SF246">
    <property type="entry name" value="TRANSMEMBRANE PROLYL 4-HYDROXYLASE"/>
    <property type="match status" value="1"/>
</dbReference>
<dbReference type="AlphaFoldDB" id="A0A814XUM6"/>
<evidence type="ECO:0000313" key="8">
    <source>
        <dbReference type="EMBL" id="CAF1220855.1"/>
    </source>
</evidence>
<evidence type="ECO:0000256" key="1">
    <source>
        <dbReference type="ARBA" id="ARBA00001961"/>
    </source>
</evidence>
<name>A0A814XUM6_ADIRI</name>
<dbReference type="GO" id="GO:0005506">
    <property type="term" value="F:iron ion binding"/>
    <property type="evidence" value="ECO:0007669"/>
    <property type="project" value="InterPro"/>
</dbReference>
<keyword evidence="3" id="KW-0847">Vitamin C</keyword>
<gene>
    <name evidence="8" type="ORF">XAT740_LOCUS24701</name>
</gene>
<proteinExistence type="predicted"/>
<dbReference type="Proteomes" id="UP000663828">
    <property type="component" value="Unassembled WGS sequence"/>
</dbReference>
<dbReference type="Gene3D" id="2.60.120.620">
    <property type="entry name" value="q2cbj1_9rhob like domain"/>
    <property type="match status" value="1"/>
</dbReference>
<evidence type="ECO:0000256" key="4">
    <source>
        <dbReference type="ARBA" id="ARBA00022964"/>
    </source>
</evidence>